<feature type="binding site" evidence="12">
    <location>
        <begin position="323"/>
        <end position="325"/>
    </location>
    <ligand>
        <name>GTP</name>
        <dbReference type="ChEBI" id="CHEBI:37565"/>
    </ligand>
</feature>
<keyword evidence="3 12" id="KW-0949">S-adenosyl-L-methionine</keyword>
<dbReference type="SUPFAM" id="SSF102114">
    <property type="entry name" value="Radical SAM enzymes"/>
    <property type="match status" value="1"/>
</dbReference>
<evidence type="ECO:0000256" key="5">
    <source>
        <dbReference type="ARBA" id="ARBA00022741"/>
    </source>
</evidence>
<keyword evidence="5 12" id="KW-0547">Nucleotide-binding</keyword>
<evidence type="ECO:0000256" key="6">
    <source>
        <dbReference type="ARBA" id="ARBA00023004"/>
    </source>
</evidence>
<dbReference type="SMART" id="SM00729">
    <property type="entry name" value="Elp3"/>
    <property type="match status" value="1"/>
</dbReference>
<feature type="binding site" evidence="12">
    <location>
        <position position="335"/>
    </location>
    <ligand>
        <name>[4Fe-4S] cluster</name>
        <dbReference type="ChEBI" id="CHEBI:49883"/>
        <label>2</label>
        <note>4Fe-4S-substrate</note>
    </ligand>
</feature>
<feature type="binding site" evidence="12">
    <location>
        <position position="318"/>
    </location>
    <ligand>
        <name>[4Fe-4S] cluster</name>
        <dbReference type="ChEBI" id="CHEBI:49883"/>
        <label>2</label>
        <note>4Fe-4S-substrate</note>
    </ligand>
</feature>
<sequence>MSAHVSGGPVSWVRAASRVASDTASGTTSGAPSRTDSGSSSGAPTATLARLSDAHGRVARDLRVSVTDRCNLRCTYCMPAEGMDWIPGRDLLTDDEIIRLITLGVERLGIREVRFTGGEPLLRPGLADLIAATKALRTDEGRVPDTALTTNGILLEAQATRLADAGLDRVNVSLDSIRPATYGLLARRDRLDDVLRGLDAADAAGFTPIKINTVLMPVHNHDQAVELLHFCLERGYQLRFIEEMPLGPKGQWLRDSMITADRILADLGEEFDLSPSAKPRGDAPAALWDVAAGVGKRTGTAHRGGEVGVIASVTRPFCGACDRTRLTSDGAIRNCLFSRTERPLRDLIRDGAGDDELAAAWVGEMAAKRPGHGMEDPSFLQPDRGMSAIGG</sequence>
<feature type="binding site" evidence="12">
    <location>
        <position position="63"/>
    </location>
    <ligand>
        <name>GTP</name>
        <dbReference type="ChEBI" id="CHEBI:37565"/>
    </ligand>
</feature>
<dbReference type="InterPro" id="IPR050105">
    <property type="entry name" value="MoCo_biosynth_MoaA/MoaC"/>
</dbReference>
<evidence type="ECO:0000256" key="12">
    <source>
        <dbReference type="HAMAP-Rule" id="MF_01225"/>
    </source>
</evidence>
<dbReference type="HAMAP" id="MF_01225_B">
    <property type="entry name" value="MoaA_B"/>
    <property type="match status" value="1"/>
</dbReference>
<keyword evidence="6 12" id="KW-0408">Iron</keyword>
<feature type="compositionally biased region" description="Polar residues" evidence="13">
    <location>
        <begin position="21"/>
        <end position="44"/>
    </location>
</feature>
<feature type="binding site" evidence="12">
    <location>
        <position position="321"/>
    </location>
    <ligand>
        <name>[4Fe-4S] cluster</name>
        <dbReference type="ChEBI" id="CHEBI:49883"/>
        <label>2</label>
        <note>4Fe-4S-substrate</note>
    </ligand>
</feature>
<dbReference type="STRING" id="1725.WU86_10385"/>
<dbReference type="InterPro" id="IPR058240">
    <property type="entry name" value="rSAM_sf"/>
</dbReference>
<dbReference type="GO" id="GO:0061799">
    <property type="term" value="F:cyclic pyranopterin monophosphate synthase activity"/>
    <property type="evidence" value="ECO:0007669"/>
    <property type="project" value="TreeGrafter"/>
</dbReference>
<evidence type="ECO:0000256" key="3">
    <source>
        <dbReference type="ARBA" id="ARBA00022691"/>
    </source>
</evidence>
<evidence type="ECO:0000256" key="8">
    <source>
        <dbReference type="ARBA" id="ARBA00023134"/>
    </source>
</evidence>
<dbReference type="UniPathway" id="UPA00344"/>
<evidence type="ECO:0000256" key="2">
    <source>
        <dbReference type="ARBA" id="ARBA00022485"/>
    </source>
</evidence>
<feature type="binding site" evidence="12">
    <location>
        <position position="74"/>
    </location>
    <ligand>
        <name>[4Fe-4S] cluster</name>
        <dbReference type="ChEBI" id="CHEBI:49883"/>
        <label>1</label>
        <note>4Fe-4S-S-AdoMet</note>
    </ligand>
</feature>
<dbReference type="GO" id="GO:0006777">
    <property type="term" value="P:Mo-molybdopterin cofactor biosynthetic process"/>
    <property type="evidence" value="ECO:0007669"/>
    <property type="project" value="UniProtKB-UniRule"/>
</dbReference>
<keyword evidence="9 12" id="KW-0501">Molybdenum cofactor biosynthesis</keyword>
<dbReference type="InterPro" id="IPR013785">
    <property type="entry name" value="Aldolase_TIM"/>
</dbReference>
<dbReference type="GO" id="GO:0046872">
    <property type="term" value="F:metal ion binding"/>
    <property type="evidence" value="ECO:0007669"/>
    <property type="project" value="UniProtKB-KW"/>
</dbReference>
<protein>
    <recommendedName>
        <fullName evidence="1 12">GTP 3',8-cyclase</fullName>
        <ecNumber evidence="1 12">4.1.99.22</ecNumber>
    </recommendedName>
    <alternativeName>
        <fullName evidence="12">Molybdenum cofactor biosynthesis protein A</fullName>
    </alternativeName>
</protein>
<feature type="region of interest" description="Disordered" evidence="13">
    <location>
        <begin position="21"/>
        <end position="46"/>
    </location>
</feature>
<evidence type="ECO:0000256" key="9">
    <source>
        <dbReference type="ARBA" id="ARBA00023150"/>
    </source>
</evidence>
<feature type="binding site" evidence="12">
    <location>
        <position position="173"/>
    </location>
    <ligand>
        <name>S-adenosyl-L-methionine</name>
        <dbReference type="ChEBI" id="CHEBI:59789"/>
    </ligand>
</feature>
<comment type="pathway">
    <text evidence="12">Cofactor biosynthesis; molybdopterin biosynthesis.</text>
</comment>
<proteinExistence type="inferred from homology"/>
<feature type="binding site" evidence="12">
    <location>
        <position position="244"/>
    </location>
    <ligand>
        <name>S-adenosyl-L-methionine</name>
        <dbReference type="ChEBI" id="CHEBI:59789"/>
    </ligand>
</feature>
<dbReference type="PANTHER" id="PTHR22960">
    <property type="entry name" value="MOLYBDOPTERIN COFACTOR SYNTHESIS PROTEIN A"/>
    <property type="match status" value="1"/>
</dbReference>
<dbReference type="SFLD" id="SFLDG01067">
    <property type="entry name" value="SPASM/twitch_domain_containing"/>
    <property type="match status" value="1"/>
</dbReference>
<dbReference type="InterPro" id="IPR000385">
    <property type="entry name" value="MoaA_NifB_PqqE_Fe-S-bd_CS"/>
</dbReference>
<comment type="function">
    <text evidence="12">Catalyzes the cyclization of GTP to (8S)-3',8-cyclo-7,8-dihydroguanosine 5'-triphosphate.</text>
</comment>
<dbReference type="PANTHER" id="PTHR22960:SF0">
    <property type="entry name" value="MOLYBDENUM COFACTOR BIOSYNTHESIS PROTEIN 1"/>
    <property type="match status" value="1"/>
</dbReference>
<dbReference type="RefSeq" id="WP_102213877.1">
    <property type="nucleotide sequence ID" value="NZ_PNHF01000023.1"/>
</dbReference>
<comment type="similarity">
    <text evidence="12">Belongs to the radical SAM superfamily. MoaA family.</text>
</comment>
<evidence type="ECO:0000256" key="13">
    <source>
        <dbReference type="SAM" id="MobiDB-lite"/>
    </source>
</evidence>
<dbReference type="Pfam" id="PF06463">
    <property type="entry name" value="Mob_synth_C"/>
    <property type="match status" value="1"/>
</dbReference>
<dbReference type="GO" id="GO:0061798">
    <property type="term" value="F:GTP 3',8'-cyclase activity"/>
    <property type="evidence" value="ECO:0007669"/>
    <property type="project" value="UniProtKB-UniRule"/>
</dbReference>
<feature type="region of interest" description="Disordered" evidence="13">
    <location>
        <begin position="368"/>
        <end position="391"/>
    </location>
</feature>
<accession>A0A2N6SX77</accession>
<dbReference type="SFLD" id="SFLDG01383">
    <property type="entry name" value="cyclic_pyranopterin_phosphate"/>
    <property type="match status" value="1"/>
</dbReference>
<evidence type="ECO:0000313" key="15">
    <source>
        <dbReference type="EMBL" id="PMC61685.1"/>
    </source>
</evidence>
<dbReference type="Gene3D" id="3.20.20.70">
    <property type="entry name" value="Aldolase class I"/>
    <property type="match status" value="1"/>
</dbReference>
<dbReference type="InterPro" id="IPR040064">
    <property type="entry name" value="MoaA-like"/>
</dbReference>
<dbReference type="PROSITE" id="PS01305">
    <property type="entry name" value="MOAA_NIFB_PQQE"/>
    <property type="match status" value="1"/>
</dbReference>
<comment type="catalytic activity">
    <reaction evidence="11 12">
        <text>GTP + AH2 + S-adenosyl-L-methionine = (8S)-3',8-cyclo-7,8-dihydroguanosine 5'-triphosphate + 5'-deoxyadenosine + L-methionine + A + H(+)</text>
        <dbReference type="Rhea" id="RHEA:49576"/>
        <dbReference type="ChEBI" id="CHEBI:13193"/>
        <dbReference type="ChEBI" id="CHEBI:15378"/>
        <dbReference type="ChEBI" id="CHEBI:17319"/>
        <dbReference type="ChEBI" id="CHEBI:17499"/>
        <dbReference type="ChEBI" id="CHEBI:37565"/>
        <dbReference type="ChEBI" id="CHEBI:57844"/>
        <dbReference type="ChEBI" id="CHEBI:59789"/>
        <dbReference type="ChEBI" id="CHEBI:131766"/>
        <dbReference type="EC" id="4.1.99.22"/>
    </reaction>
</comment>
<dbReference type="CDD" id="cd21117">
    <property type="entry name" value="Twitch_MoaA"/>
    <property type="match status" value="1"/>
</dbReference>
<keyword evidence="8 12" id="KW-0342">GTP-binding</keyword>
<dbReference type="GO" id="GO:0051539">
    <property type="term" value="F:4 iron, 4 sulfur cluster binding"/>
    <property type="evidence" value="ECO:0007669"/>
    <property type="project" value="UniProtKB-UniRule"/>
</dbReference>
<comment type="cofactor">
    <cofactor evidence="12">
        <name>[4Fe-4S] cluster</name>
        <dbReference type="ChEBI" id="CHEBI:49883"/>
    </cofactor>
    <text evidence="12">Binds 2 [4Fe-4S] clusters. Binds 1 [4Fe-4S] cluster coordinated with 3 cysteines and an exchangeable S-adenosyl-L-methionine and 1 [4Fe-4S] cluster coordinated with 3 cysteines and the GTP-derived substrate.</text>
</comment>
<dbReference type="EMBL" id="PNHF01000023">
    <property type="protein sequence ID" value="PMC61685.1"/>
    <property type="molecule type" value="Genomic_DNA"/>
</dbReference>
<feature type="domain" description="Radical SAM core" evidence="14">
    <location>
        <begin position="54"/>
        <end position="274"/>
    </location>
</feature>
<reference evidence="15 16" key="1">
    <citation type="submission" date="2017-09" db="EMBL/GenBank/DDBJ databases">
        <title>Bacterial strain isolated from the female urinary microbiota.</title>
        <authorList>
            <person name="Thomas-White K."/>
            <person name="Kumar N."/>
            <person name="Forster S."/>
            <person name="Putonti C."/>
            <person name="Lawley T."/>
            <person name="Wolfe A.J."/>
        </authorList>
    </citation>
    <scope>NUCLEOTIDE SEQUENCE [LARGE SCALE GENOMIC DNA]</scope>
    <source>
        <strain evidence="15 16">UMB0908</strain>
    </source>
</reference>
<dbReference type="GO" id="GO:0005525">
    <property type="term" value="F:GTP binding"/>
    <property type="evidence" value="ECO:0007669"/>
    <property type="project" value="UniProtKB-UniRule"/>
</dbReference>
<comment type="subunit">
    <text evidence="12">Monomer and homodimer.</text>
</comment>
<feature type="binding site" evidence="12">
    <location>
        <position position="118"/>
    </location>
    <ligand>
        <name>S-adenosyl-L-methionine</name>
        <dbReference type="ChEBI" id="CHEBI:59789"/>
    </ligand>
</feature>
<feature type="binding site" evidence="12">
    <location>
        <position position="76"/>
    </location>
    <ligand>
        <name>S-adenosyl-L-methionine</name>
        <dbReference type="ChEBI" id="CHEBI:59789"/>
    </ligand>
</feature>
<keyword evidence="7 12" id="KW-0411">Iron-sulfur</keyword>
<evidence type="ECO:0000256" key="10">
    <source>
        <dbReference type="ARBA" id="ARBA00023239"/>
    </source>
</evidence>
<keyword evidence="2 12" id="KW-0004">4Fe-4S</keyword>
<keyword evidence="4 12" id="KW-0479">Metal-binding</keyword>
<comment type="caution">
    <text evidence="15">The sequence shown here is derived from an EMBL/GenBank/DDBJ whole genome shotgun (WGS) entry which is preliminary data.</text>
</comment>
<dbReference type="EC" id="4.1.99.22" evidence="1 12"/>
<evidence type="ECO:0000259" key="14">
    <source>
        <dbReference type="PROSITE" id="PS51918"/>
    </source>
</evidence>
<dbReference type="InterPro" id="IPR010505">
    <property type="entry name" value="MoaA_twitch"/>
</dbReference>
<evidence type="ECO:0000256" key="1">
    <source>
        <dbReference type="ARBA" id="ARBA00012167"/>
    </source>
</evidence>
<evidence type="ECO:0000256" key="4">
    <source>
        <dbReference type="ARBA" id="ARBA00022723"/>
    </source>
</evidence>
<dbReference type="Proteomes" id="UP000235363">
    <property type="component" value="Unassembled WGS sequence"/>
</dbReference>
<feature type="binding site" evidence="12">
    <location>
        <position position="149"/>
    </location>
    <ligand>
        <name>GTP</name>
        <dbReference type="ChEBI" id="CHEBI:37565"/>
    </ligand>
</feature>
<dbReference type="CDD" id="cd01335">
    <property type="entry name" value="Radical_SAM"/>
    <property type="match status" value="1"/>
</dbReference>
<dbReference type="InterPro" id="IPR007197">
    <property type="entry name" value="rSAM"/>
</dbReference>
<dbReference type="SFLD" id="SFLDS00029">
    <property type="entry name" value="Radical_SAM"/>
    <property type="match status" value="1"/>
</dbReference>
<feature type="binding site" evidence="12">
    <location>
        <position position="210"/>
    </location>
    <ligand>
        <name>GTP</name>
        <dbReference type="ChEBI" id="CHEBI:37565"/>
    </ligand>
</feature>
<dbReference type="InterPro" id="IPR006638">
    <property type="entry name" value="Elp3/MiaA/NifB-like_rSAM"/>
</dbReference>
<dbReference type="SFLD" id="SFLDG01386">
    <property type="entry name" value="main_SPASM_domain-containing"/>
    <property type="match status" value="1"/>
</dbReference>
<dbReference type="GO" id="GO:1904047">
    <property type="term" value="F:S-adenosyl-L-methionine binding"/>
    <property type="evidence" value="ECO:0007669"/>
    <property type="project" value="UniProtKB-UniRule"/>
</dbReference>
<evidence type="ECO:0000256" key="11">
    <source>
        <dbReference type="ARBA" id="ARBA00048697"/>
    </source>
</evidence>
<evidence type="ECO:0000256" key="7">
    <source>
        <dbReference type="ARBA" id="ARBA00023014"/>
    </source>
</evidence>
<keyword evidence="10 12" id="KW-0456">Lyase</keyword>
<feature type="binding site" evidence="12">
    <location>
        <position position="70"/>
    </location>
    <ligand>
        <name>[4Fe-4S] cluster</name>
        <dbReference type="ChEBI" id="CHEBI:49883"/>
        <label>1</label>
        <note>4Fe-4S-S-AdoMet</note>
    </ligand>
</feature>
<dbReference type="PROSITE" id="PS51918">
    <property type="entry name" value="RADICAL_SAM"/>
    <property type="match status" value="1"/>
</dbReference>
<dbReference type="Pfam" id="PF04055">
    <property type="entry name" value="Radical_SAM"/>
    <property type="match status" value="1"/>
</dbReference>
<feature type="binding site" evidence="12">
    <location>
        <position position="114"/>
    </location>
    <ligand>
        <name>GTP</name>
        <dbReference type="ChEBI" id="CHEBI:37565"/>
    </ligand>
</feature>
<dbReference type="AlphaFoldDB" id="A0A2N6SX77"/>
<organism evidence="15 16">
    <name type="scientific">Corynebacterium xerosis</name>
    <dbReference type="NCBI Taxonomy" id="1725"/>
    <lineage>
        <taxon>Bacteria</taxon>
        <taxon>Bacillati</taxon>
        <taxon>Actinomycetota</taxon>
        <taxon>Actinomycetes</taxon>
        <taxon>Mycobacteriales</taxon>
        <taxon>Corynebacteriaceae</taxon>
        <taxon>Corynebacterium</taxon>
    </lineage>
</organism>
<name>A0A2N6SX77_9CORY</name>
<dbReference type="InterPro" id="IPR013483">
    <property type="entry name" value="MoaA"/>
</dbReference>
<feature type="binding site" evidence="12">
    <location>
        <position position="77"/>
    </location>
    <ligand>
        <name>[4Fe-4S] cluster</name>
        <dbReference type="ChEBI" id="CHEBI:49883"/>
        <label>1</label>
        <note>4Fe-4S-S-AdoMet</note>
    </ligand>
</feature>
<dbReference type="NCBIfam" id="TIGR02666">
    <property type="entry name" value="moaA"/>
    <property type="match status" value="1"/>
</dbReference>
<gene>
    <name evidence="12" type="primary">moaA</name>
    <name evidence="15" type="ORF">CJ204_09775</name>
</gene>
<evidence type="ECO:0000313" key="16">
    <source>
        <dbReference type="Proteomes" id="UP000235363"/>
    </source>
</evidence>